<sequence>MRAKNIITSAAVAVMMLMTPVFAGDHQLDINAATVEQLQEVKGIGEKTAMAIVAYRNKIGAFTSLDELTHVNGIGEKKLVHIKSFLTVVKPLESESHN</sequence>
<evidence type="ECO:0000259" key="2">
    <source>
        <dbReference type="SMART" id="SM00278"/>
    </source>
</evidence>
<dbReference type="Proteomes" id="UP000306585">
    <property type="component" value="Unassembled WGS sequence"/>
</dbReference>
<dbReference type="AlphaFoldDB" id="A0A5R9GYA0"/>
<dbReference type="SMART" id="SM00278">
    <property type="entry name" value="HhH1"/>
    <property type="match status" value="2"/>
</dbReference>
<dbReference type="GO" id="GO:0015627">
    <property type="term" value="C:type II protein secretion system complex"/>
    <property type="evidence" value="ECO:0007669"/>
    <property type="project" value="TreeGrafter"/>
</dbReference>
<dbReference type="PANTHER" id="PTHR21180:SF32">
    <property type="entry name" value="ENDONUCLEASE_EXONUCLEASE_PHOSPHATASE FAMILY DOMAIN-CONTAINING PROTEIN 1"/>
    <property type="match status" value="1"/>
</dbReference>
<dbReference type="Pfam" id="PF12836">
    <property type="entry name" value="HHH_3"/>
    <property type="match status" value="1"/>
</dbReference>
<dbReference type="NCBIfam" id="TIGR00426">
    <property type="entry name" value="competence protein ComEA helix-hairpin-helix repeat region"/>
    <property type="match status" value="1"/>
</dbReference>
<feature type="domain" description="Helix-hairpin-helix DNA-binding motif class 1" evidence="2">
    <location>
        <begin position="36"/>
        <end position="55"/>
    </location>
</feature>
<dbReference type="InterPro" id="IPR010994">
    <property type="entry name" value="RuvA_2-like"/>
</dbReference>
<evidence type="ECO:0000313" key="4">
    <source>
        <dbReference type="Proteomes" id="UP000306585"/>
    </source>
</evidence>
<dbReference type="InterPro" id="IPR051675">
    <property type="entry name" value="Endo/Exo/Phosphatase_dom_1"/>
</dbReference>
<evidence type="ECO:0000313" key="3">
    <source>
        <dbReference type="EMBL" id="TLS69053.1"/>
    </source>
</evidence>
<dbReference type="InterPro" id="IPR004509">
    <property type="entry name" value="Competence_ComEA_HhH"/>
</dbReference>
<dbReference type="SUPFAM" id="SSF47781">
    <property type="entry name" value="RuvA domain 2-like"/>
    <property type="match status" value="1"/>
</dbReference>
<dbReference type="Gene3D" id="1.10.150.280">
    <property type="entry name" value="AF1531-like domain"/>
    <property type="match status" value="1"/>
</dbReference>
<dbReference type="GO" id="GO:0003677">
    <property type="term" value="F:DNA binding"/>
    <property type="evidence" value="ECO:0007669"/>
    <property type="project" value="InterPro"/>
</dbReference>
<accession>A0A5R9GYA0</accession>
<gene>
    <name evidence="3" type="ORF">FEF65_00720</name>
</gene>
<evidence type="ECO:0000256" key="1">
    <source>
        <dbReference type="SAM" id="SignalP"/>
    </source>
</evidence>
<dbReference type="InterPro" id="IPR003583">
    <property type="entry name" value="Hlx-hairpin-Hlx_DNA-bd_motif"/>
</dbReference>
<dbReference type="GO" id="GO:0006281">
    <property type="term" value="P:DNA repair"/>
    <property type="evidence" value="ECO:0007669"/>
    <property type="project" value="InterPro"/>
</dbReference>
<proteinExistence type="predicted"/>
<dbReference type="EMBL" id="VBRY01000001">
    <property type="protein sequence ID" value="TLS69053.1"/>
    <property type="molecule type" value="Genomic_DNA"/>
</dbReference>
<feature type="signal peptide" evidence="1">
    <location>
        <begin position="1"/>
        <end position="23"/>
    </location>
</feature>
<reference evidence="3 4" key="1">
    <citation type="journal article" date="2019" name="Appl. Environ. Microbiol.">
        <title>Environmental Evidence and Genomic Insight of Iron-oxidizing Bacteria Preference Towards More Corrosion Resistant Stainless Steel at Higher Salinities.</title>
        <authorList>
            <person name="Garrison C.E."/>
            <person name="Price K.A."/>
            <person name="Field E.K."/>
        </authorList>
    </citation>
    <scope>NUCLEOTIDE SEQUENCE [LARGE SCALE GENOMIC DNA]</scope>
    <source>
        <strain evidence="3 4">P3</strain>
    </source>
</reference>
<dbReference type="GO" id="GO:0015628">
    <property type="term" value="P:protein secretion by the type II secretion system"/>
    <property type="evidence" value="ECO:0007669"/>
    <property type="project" value="TreeGrafter"/>
</dbReference>
<dbReference type="PANTHER" id="PTHR21180">
    <property type="entry name" value="ENDONUCLEASE/EXONUCLEASE/PHOSPHATASE FAMILY DOMAIN-CONTAINING PROTEIN 1"/>
    <property type="match status" value="1"/>
</dbReference>
<dbReference type="RefSeq" id="WP_138237868.1">
    <property type="nucleotide sequence ID" value="NZ_VBRY01000001.1"/>
</dbReference>
<feature type="domain" description="Helix-hairpin-helix DNA-binding motif class 1" evidence="2">
    <location>
        <begin position="66"/>
        <end position="85"/>
    </location>
</feature>
<comment type="caution">
    <text evidence="3">The sequence shown here is derived from an EMBL/GenBank/DDBJ whole genome shotgun (WGS) entry which is preliminary data.</text>
</comment>
<protein>
    <submittedName>
        <fullName evidence="3">Helix-hairpin-helix domain-containing protein</fullName>
    </submittedName>
</protein>
<keyword evidence="1" id="KW-0732">Signal</keyword>
<feature type="chain" id="PRO_5024334896" evidence="1">
    <location>
        <begin position="24"/>
        <end position="98"/>
    </location>
</feature>
<keyword evidence="4" id="KW-1185">Reference proteome</keyword>
<organism evidence="3 4">
    <name type="scientific">Mariprofundus erugo</name>
    <dbReference type="NCBI Taxonomy" id="2528639"/>
    <lineage>
        <taxon>Bacteria</taxon>
        <taxon>Pseudomonadati</taxon>
        <taxon>Pseudomonadota</taxon>
        <taxon>Candidatius Mariprofundia</taxon>
        <taxon>Mariprofundales</taxon>
        <taxon>Mariprofundaceae</taxon>
        <taxon>Mariprofundus</taxon>
    </lineage>
</organism>
<name>A0A5R9GYA0_9PROT</name>